<dbReference type="AlphaFoldDB" id="A0AAJ4LV37"/>
<sequence length="172" mass="19132">MKPTSILPLLTILLSTSVFAKPLHPLDEEFFWVSSSLGSSELQNDEITTNLGLSSEIRGGYKFRKYFSPYFGFTTITNTDIDDIYLAQFGSQLTLPISDQWIGVVTLGFESAMGSEVSHKLNPNYSAGINYQFTPQFGTHLSIDLKKDVPTERDDSDIVSVKLGVNYRFGQG</sequence>
<evidence type="ECO:0008006" key="4">
    <source>
        <dbReference type="Google" id="ProtNLM"/>
    </source>
</evidence>
<evidence type="ECO:0000313" key="2">
    <source>
        <dbReference type="EMBL" id="QPL54445.1"/>
    </source>
</evidence>
<dbReference type="InterPro" id="IPR011250">
    <property type="entry name" value="OMP/PagP_B-barrel"/>
</dbReference>
<gene>
    <name evidence="2" type="ORF">I3X05_04725</name>
</gene>
<name>A0AAJ4LV37_9VIBR</name>
<dbReference type="SUPFAM" id="SSF56925">
    <property type="entry name" value="OMPA-like"/>
    <property type="match status" value="1"/>
</dbReference>
<dbReference type="Proteomes" id="UP000594435">
    <property type="component" value="Chromosome 1"/>
</dbReference>
<feature type="signal peptide" evidence="1">
    <location>
        <begin position="1"/>
        <end position="20"/>
    </location>
</feature>
<organism evidence="2 3">
    <name type="scientific">Vibrio navarrensis</name>
    <dbReference type="NCBI Taxonomy" id="29495"/>
    <lineage>
        <taxon>Bacteria</taxon>
        <taxon>Pseudomonadati</taxon>
        <taxon>Pseudomonadota</taxon>
        <taxon>Gammaproteobacteria</taxon>
        <taxon>Vibrionales</taxon>
        <taxon>Vibrionaceae</taxon>
        <taxon>Vibrio</taxon>
    </lineage>
</organism>
<proteinExistence type="predicted"/>
<keyword evidence="1" id="KW-0732">Signal</keyword>
<evidence type="ECO:0000256" key="1">
    <source>
        <dbReference type="SAM" id="SignalP"/>
    </source>
</evidence>
<evidence type="ECO:0000313" key="3">
    <source>
        <dbReference type="Proteomes" id="UP000594435"/>
    </source>
</evidence>
<dbReference type="Gene3D" id="2.40.160.20">
    <property type="match status" value="1"/>
</dbReference>
<accession>A0AAJ4LV37</accession>
<protein>
    <recommendedName>
        <fullName evidence="4">Outer membrane protein beta-barrel domain-containing protein</fullName>
    </recommendedName>
</protein>
<feature type="chain" id="PRO_5042468580" description="Outer membrane protein beta-barrel domain-containing protein" evidence="1">
    <location>
        <begin position="21"/>
        <end position="172"/>
    </location>
</feature>
<dbReference type="RefSeq" id="WP_193167264.1">
    <property type="nucleotide sequence ID" value="NZ_CP065217.1"/>
</dbReference>
<dbReference type="EMBL" id="CP065217">
    <property type="protein sequence ID" value="QPL54445.1"/>
    <property type="molecule type" value="Genomic_DNA"/>
</dbReference>
<reference evidence="2 3" key="1">
    <citation type="submission" date="2020-11" db="EMBL/GenBank/DDBJ databases">
        <title>Complete and Circularized Genome Assembly of a human isolate of Vibrio navarrensis biotype pommerensis with MiSeq and MinION Sequence Data.</title>
        <authorList>
            <person name="Schwartz K."/>
            <person name="Borowiak M."/>
            <person name="Deneke C."/>
            <person name="Balau V."/>
            <person name="Metelmann C."/>
            <person name="Strauch E."/>
        </authorList>
    </citation>
    <scope>NUCLEOTIDE SEQUENCE [LARGE SCALE GENOMIC DNA]</scope>
    <source>
        <strain evidence="2 3">20-VB00237</strain>
    </source>
</reference>